<sequence>MRAPWRRWLTAVGAALALLAAGPTAAAKGPLPVRAGALGRPAPGRGGRPRGSDAVGGALPPAASRRLLADDVAGTYTLIKRSNELSGACPAGLTLDRTQLMGSAKPHDLLRYPGDGITVDGTRCEGDGLAVIRTFALYDPKYMARHGLPDAISRLNGTKTMRAYLQWSDSVGVSINSWTCGNLHQPDNVMLFGDTALRPSLWVNGKPEKQVLEDGHPHMLIFNKHHVQCLLKRPVPPTASPTPAADASAPRTGSQGSGRGSGLSAGPVAGVAVGAAVVAVAAAGAVAFGYRRWATRRGTGKGRGSLGLAPSLPSGLLYTWEEMTPSGSDMSSGGT</sequence>
<gene>
    <name evidence="1" type="ORF">I4F81_008175</name>
</gene>
<dbReference type="EMBL" id="CM020619">
    <property type="protein sequence ID" value="KAK1865646.1"/>
    <property type="molecule type" value="Genomic_DNA"/>
</dbReference>
<protein>
    <submittedName>
        <fullName evidence="1">Uncharacterized protein</fullName>
    </submittedName>
</protein>
<comment type="caution">
    <text evidence="1">The sequence shown here is derived from an EMBL/GenBank/DDBJ whole genome shotgun (WGS) entry which is preliminary data.</text>
</comment>
<organism evidence="1 2">
    <name type="scientific">Pyropia yezoensis</name>
    <name type="common">Susabi-nori</name>
    <name type="synonym">Porphyra yezoensis</name>
    <dbReference type="NCBI Taxonomy" id="2788"/>
    <lineage>
        <taxon>Eukaryota</taxon>
        <taxon>Rhodophyta</taxon>
        <taxon>Bangiophyceae</taxon>
        <taxon>Bangiales</taxon>
        <taxon>Bangiaceae</taxon>
        <taxon>Pyropia</taxon>
    </lineage>
</organism>
<keyword evidence="2" id="KW-1185">Reference proteome</keyword>
<evidence type="ECO:0000313" key="1">
    <source>
        <dbReference type="EMBL" id="KAK1865646.1"/>
    </source>
</evidence>
<accession>A0ACC3C6N6</accession>
<evidence type="ECO:0000313" key="2">
    <source>
        <dbReference type="Proteomes" id="UP000798662"/>
    </source>
</evidence>
<proteinExistence type="predicted"/>
<dbReference type="Proteomes" id="UP000798662">
    <property type="component" value="Chromosome 2"/>
</dbReference>
<name>A0ACC3C6N6_PYRYE</name>
<reference evidence="1" key="1">
    <citation type="submission" date="2019-11" db="EMBL/GenBank/DDBJ databases">
        <title>Nori genome reveals adaptations in red seaweeds to the harsh intertidal environment.</title>
        <authorList>
            <person name="Wang D."/>
            <person name="Mao Y."/>
        </authorList>
    </citation>
    <scope>NUCLEOTIDE SEQUENCE</scope>
    <source>
        <tissue evidence="1">Gametophyte</tissue>
    </source>
</reference>